<gene>
    <name evidence="2" type="ORF">Taro_000409</name>
</gene>
<dbReference type="AlphaFoldDB" id="A0A843TAR7"/>
<evidence type="ECO:0000256" key="1">
    <source>
        <dbReference type="SAM" id="MobiDB-lite"/>
    </source>
</evidence>
<evidence type="ECO:0000313" key="2">
    <source>
        <dbReference type="EMBL" id="MQL68145.1"/>
    </source>
</evidence>
<keyword evidence="3" id="KW-1185">Reference proteome</keyword>
<sequence length="196" mass="21738">MQQSTGARRRVQKEALSNLTRWGRQALRPVRLWPSLAVWRRRCHLRSAREAGDTAFGPDWACAHLDVRTAVRGSLQVAGLQVGEGRCKGWGSAIPPRWQRQRRRFAGEESGGSPFPLPAAVGLGFCPAEIKKKKKKWRRRPCPHRMVPPAPSPAGEGSRGRRPLPPPPPMSAAVLRLGFWGVTGCKPKTSNIQESF</sequence>
<organism evidence="2 3">
    <name type="scientific">Colocasia esculenta</name>
    <name type="common">Wild taro</name>
    <name type="synonym">Arum esculentum</name>
    <dbReference type="NCBI Taxonomy" id="4460"/>
    <lineage>
        <taxon>Eukaryota</taxon>
        <taxon>Viridiplantae</taxon>
        <taxon>Streptophyta</taxon>
        <taxon>Embryophyta</taxon>
        <taxon>Tracheophyta</taxon>
        <taxon>Spermatophyta</taxon>
        <taxon>Magnoliopsida</taxon>
        <taxon>Liliopsida</taxon>
        <taxon>Araceae</taxon>
        <taxon>Aroideae</taxon>
        <taxon>Colocasieae</taxon>
        <taxon>Colocasia</taxon>
    </lineage>
</organism>
<feature type="region of interest" description="Disordered" evidence="1">
    <location>
        <begin position="137"/>
        <end position="170"/>
    </location>
</feature>
<dbReference type="EMBL" id="NMUH01000008">
    <property type="protein sequence ID" value="MQL68145.1"/>
    <property type="molecule type" value="Genomic_DNA"/>
</dbReference>
<dbReference type="Proteomes" id="UP000652761">
    <property type="component" value="Unassembled WGS sequence"/>
</dbReference>
<protein>
    <submittedName>
        <fullName evidence="2">Uncharacterized protein</fullName>
    </submittedName>
</protein>
<accession>A0A843TAR7</accession>
<comment type="caution">
    <text evidence="2">The sequence shown here is derived from an EMBL/GenBank/DDBJ whole genome shotgun (WGS) entry which is preliminary data.</text>
</comment>
<reference evidence="2" key="1">
    <citation type="submission" date="2017-07" db="EMBL/GenBank/DDBJ databases">
        <title>Taro Niue Genome Assembly and Annotation.</title>
        <authorList>
            <person name="Atibalentja N."/>
            <person name="Keating K."/>
            <person name="Fields C.J."/>
        </authorList>
    </citation>
    <scope>NUCLEOTIDE SEQUENCE</scope>
    <source>
        <strain evidence="2">Niue_2</strain>
        <tissue evidence="2">Leaf</tissue>
    </source>
</reference>
<name>A0A843TAR7_COLES</name>
<evidence type="ECO:0000313" key="3">
    <source>
        <dbReference type="Proteomes" id="UP000652761"/>
    </source>
</evidence>
<proteinExistence type="predicted"/>